<evidence type="ECO:0000313" key="2">
    <source>
        <dbReference type="Proteomes" id="UP001196068"/>
    </source>
</evidence>
<reference evidence="1" key="1">
    <citation type="submission" date="2020-01" db="EMBL/GenBank/DDBJ databases">
        <authorList>
            <person name="Rat A."/>
        </authorList>
    </citation>
    <scope>NUCLEOTIDE SEQUENCE</scope>
    <source>
        <strain evidence="1">LMG 28251</strain>
    </source>
</reference>
<reference evidence="1" key="2">
    <citation type="journal article" date="2021" name="Syst. Appl. Microbiol.">
        <title>Roseomonas hellenica sp. nov., isolated from roots of wild-growing Alkanna tinctoria.</title>
        <authorList>
            <person name="Rat A."/>
            <person name="Naranjo H.D."/>
            <person name="Lebbe L."/>
            <person name="Cnockaert M."/>
            <person name="Krigas N."/>
            <person name="Grigoriadou K."/>
            <person name="Maloupa E."/>
            <person name="Willems A."/>
        </authorList>
    </citation>
    <scope>NUCLEOTIDE SEQUENCE</scope>
    <source>
        <strain evidence="1">LMG 28251</strain>
    </source>
</reference>
<accession>A0AAF1KR41</accession>
<protein>
    <submittedName>
        <fullName evidence="1">Uncharacterized protein</fullName>
    </submittedName>
</protein>
<name>A0AAF1KR41_9PROT</name>
<gene>
    <name evidence="1" type="ORF">GXW79_02025</name>
</gene>
<dbReference type="AlphaFoldDB" id="A0AAF1KR41"/>
<evidence type="ECO:0000313" key="1">
    <source>
        <dbReference type="EMBL" id="MBR0653847.1"/>
    </source>
</evidence>
<sequence>MATTWPAPLQHQIKVLLDNFLIDPPALIGTASVDDLRRAHLMRPARIEPLSGYSESRAFVLVTSSNNEPQLWVDPDDNSYRDIYRLFARTRLNVSAALDGDTYNFDHMFPRTAGALDGLSHVRMIAIAPKPNQSAGRTLEKRMAQRARTVAGGKVLRSATWMTIGKAAGFEGWESLPGEDAVANQAVVAALFAHLASIGITPPAGAMEHGLTAGTLGKIR</sequence>
<organism evidence="1 2">
    <name type="scientific">Plastoroseomonas arctica</name>
    <dbReference type="NCBI Taxonomy" id="1509237"/>
    <lineage>
        <taxon>Bacteria</taxon>
        <taxon>Pseudomonadati</taxon>
        <taxon>Pseudomonadota</taxon>
        <taxon>Alphaproteobacteria</taxon>
        <taxon>Acetobacterales</taxon>
        <taxon>Acetobacteraceae</taxon>
        <taxon>Plastoroseomonas</taxon>
    </lineage>
</organism>
<dbReference type="EMBL" id="JAAEDH010000001">
    <property type="protein sequence ID" value="MBR0653847.1"/>
    <property type="molecule type" value="Genomic_DNA"/>
</dbReference>
<dbReference type="RefSeq" id="WP_211872528.1">
    <property type="nucleotide sequence ID" value="NZ_JAAEDH010000001.1"/>
</dbReference>
<proteinExistence type="predicted"/>
<dbReference type="Proteomes" id="UP001196068">
    <property type="component" value="Unassembled WGS sequence"/>
</dbReference>
<comment type="caution">
    <text evidence="1">The sequence shown here is derived from an EMBL/GenBank/DDBJ whole genome shotgun (WGS) entry which is preliminary data.</text>
</comment>
<keyword evidence="2" id="KW-1185">Reference proteome</keyword>